<keyword evidence="2" id="KW-1185">Reference proteome</keyword>
<evidence type="ECO:0000313" key="1">
    <source>
        <dbReference type="EMBL" id="TGY85966.1"/>
    </source>
</evidence>
<organism evidence="1 2">
    <name type="scientific">Petralouisia muris</name>
    <dbReference type="NCBI Taxonomy" id="3032872"/>
    <lineage>
        <taxon>Bacteria</taxon>
        <taxon>Bacillati</taxon>
        <taxon>Bacillota</taxon>
        <taxon>Clostridia</taxon>
        <taxon>Lachnospirales</taxon>
        <taxon>Lachnospiraceae</taxon>
        <taxon>Petralouisia</taxon>
    </lineage>
</organism>
<gene>
    <name evidence="1" type="ORF">E5329_28565</name>
</gene>
<protein>
    <submittedName>
        <fullName evidence="1">Uncharacterized protein</fullName>
    </submittedName>
</protein>
<reference evidence="1" key="1">
    <citation type="submission" date="2019-04" db="EMBL/GenBank/DDBJ databases">
        <title>Microbes associate with the intestines of laboratory mice.</title>
        <authorList>
            <person name="Navarre W."/>
            <person name="Wong E."/>
            <person name="Huang K."/>
            <person name="Tropini C."/>
            <person name="Ng K."/>
            <person name="Yu B."/>
        </authorList>
    </citation>
    <scope>NUCLEOTIDE SEQUENCE</scope>
    <source>
        <strain evidence="1">NM01_1-7b</strain>
    </source>
</reference>
<proteinExistence type="predicted"/>
<name>A0AC61RN88_9FIRM</name>
<dbReference type="Proteomes" id="UP000304953">
    <property type="component" value="Unassembled WGS sequence"/>
</dbReference>
<accession>A0AC61RN88</accession>
<sequence>MEIKQGYSYHIKDEFFDFVQDKYLMGNKENGNYRPHFLAIQDNKNEELFWMIPISSQVDKYKIIMEKKIKRYGKCNTIVIGKFAGRDNAFLIQNAFPIIKKFFDHVHTIENNPIMIHSKLNRELTVNLREVIAMYRRGIHLIFPDIDYIQGKMEELLNAR</sequence>
<comment type="caution">
    <text evidence="1">The sequence shown here is derived from an EMBL/GenBank/DDBJ whole genome shotgun (WGS) entry which is preliminary data.</text>
</comment>
<evidence type="ECO:0000313" key="2">
    <source>
        <dbReference type="Proteomes" id="UP000304953"/>
    </source>
</evidence>
<dbReference type="EMBL" id="SRYA01000165">
    <property type="protein sequence ID" value="TGY85966.1"/>
    <property type="molecule type" value="Genomic_DNA"/>
</dbReference>